<dbReference type="Proteomes" id="UP000586918">
    <property type="component" value="Unassembled WGS sequence"/>
</dbReference>
<dbReference type="Pfam" id="PF13302">
    <property type="entry name" value="Acetyltransf_3"/>
    <property type="match status" value="1"/>
</dbReference>
<dbReference type="InterPro" id="IPR016181">
    <property type="entry name" value="Acyl_CoA_acyltransferase"/>
</dbReference>
<accession>A0A848DSV0</accession>
<proteinExistence type="inferred from homology"/>
<dbReference type="SUPFAM" id="SSF55729">
    <property type="entry name" value="Acyl-CoA N-acyltransferases (Nat)"/>
    <property type="match status" value="1"/>
</dbReference>
<evidence type="ECO:0000313" key="6">
    <source>
        <dbReference type="EMBL" id="NMH95284.1"/>
    </source>
</evidence>
<evidence type="ECO:0000259" key="5">
    <source>
        <dbReference type="PROSITE" id="PS51186"/>
    </source>
</evidence>
<reference evidence="6 7" key="1">
    <citation type="submission" date="2020-04" db="EMBL/GenBank/DDBJ databases">
        <authorList>
            <person name="Klaysubun C."/>
            <person name="Duangmal K."/>
            <person name="Lipun K."/>
        </authorList>
    </citation>
    <scope>NUCLEOTIDE SEQUENCE [LARGE SCALE GENOMIC DNA]</scope>
    <source>
        <strain evidence="6 7">DSM 45300</strain>
    </source>
</reference>
<protein>
    <submittedName>
        <fullName evidence="6">GNAT family N-acetyltransferase</fullName>
    </submittedName>
</protein>
<evidence type="ECO:0000313" key="7">
    <source>
        <dbReference type="Proteomes" id="UP000586918"/>
    </source>
</evidence>
<keyword evidence="7" id="KW-1185">Reference proteome</keyword>
<dbReference type="AlphaFoldDB" id="A0A848DSV0"/>
<dbReference type="RefSeq" id="WP_169415946.1">
    <property type="nucleotide sequence ID" value="NZ_JAAXKZ010000171.1"/>
</dbReference>
<keyword evidence="1 6" id="KW-0808">Transferase</keyword>
<evidence type="ECO:0000256" key="2">
    <source>
        <dbReference type="ARBA" id="ARBA00023315"/>
    </source>
</evidence>
<organism evidence="6 7">
    <name type="scientific">Pseudonocardia bannensis</name>
    <dbReference type="NCBI Taxonomy" id="630973"/>
    <lineage>
        <taxon>Bacteria</taxon>
        <taxon>Bacillati</taxon>
        <taxon>Actinomycetota</taxon>
        <taxon>Actinomycetes</taxon>
        <taxon>Pseudonocardiales</taxon>
        <taxon>Pseudonocardiaceae</taxon>
        <taxon>Pseudonocardia</taxon>
    </lineage>
</organism>
<dbReference type="InterPro" id="IPR000182">
    <property type="entry name" value="GNAT_dom"/>
</dbReference>
<feature type="domain" description="N-acetyltransferase" evidence="5">
    <location>
        <begin position="47"/>
        <end position="200"/>
    </location>
</feature>
<feature type="region of interest" description="Disordered" evidence="4">
    <location>
        <begin position="1"/>
        <end position="39"/>
    </location>
</feature>
<dbReference type="EMBL" id="JAAXKZ010000171">
    <property type="protein sequence ID" value="NMH95284.1"/>
    <property type="molecule type" value="Genomic_DNA"/>
</dbReference>
<dbReference type="GO" id="GO:0016747">
    <property type="term" value="F:acyltransferase activity, transferring groups other than amino-acyl groups"/>
    <property type="evidence" value="ECO:0007669"/>
    <property type="project" value="InterPro"/>
</dbReference>
<dbReference type="PANTHER" id="PTHR43792:SF8">
    <property type="entry name" value="[RIBOSOMAL PROTEIN US5]-ALANINE N-ACETYLTRANSFERASE"/>
    <property type="match status" value="1"/>
</dbReference>
<keyword evidence="2" id="KW-0012">Acyltransferase</keyword>
<evidence type="ECO:0000256" key="3">
    <source>
        <dbReference type="ARBA" id="ARBA00038502"/>
    </source>
</evidence>
<dbReference type="Gene3D" id="3.40.630.30">
    <property type="match status" value="1"/>
</dbReference>
<comment type="similarity">
    <text evidence="3">Belongs to the acetyltransferase family. RimJ subfamily.</text>
</comment>
<dbReference type="CDD" id="cd04301">
    <property type="entry name" value="NAT_SF"/>
    <property type="match status" value="1"/>
</dbReference>
<dbReference type="PANTHER" id="PTHR43792">
    <property type="entry name" value="GNAT FAMILY, PUTATIVE (AFU_ORTHOLOGUE AFUA_3G00765)-RELATED-RELATED"/>
    <property type="match status" value="1"/>
</dbReference>
<evidence type="ECO:0000256" key="4">
    <source>
        <dbReference type="SAM" id="MobiDB-lite"/>
    </source>
</evidence>
<dbReference type="PROSITE" id="PS51186">
    <property type="entry name" value="GNAT"/>
    <property type="match status" value="1"/>
</dbReference>
<sequence length="204" mass="22211">MSTQPTQPAEPAPQPAPNAGHGGTPATLRSTAAPPAPGTDALAGQTVVLRPTGAQHVAAFMAILQHPEVARWWGGYDLERVRRELLGPHGYAIELAGEVVGLIIFHEENDPDYRHAGIDIALHPDAHGQGLGADAMRTLIRYLFERRGHHRIVIDPAASNTRAIRSYQRVGFSPVGVMRRYERGGDGSWHDGLLMDLLREEFQG</sequence>
<gene>
    <name evidence="6" type="ORF">HF519_27755</name>
</gene>
<comment type="caution">
    <text evidence="6">The sequence shown here is derived from an EMBL/GenBank/DDBJ whole genome shotgun (WGS) entry which is preliminary data.</text>
</comment>
<dbReference type="InterPro" id="IPR051531">
    <property type="entry name" value="N-acetyltransferase"/>
</dbReference>
<evidence type="ECO:0000256" key="1">
    <source>
        <dbReference type="ARBA" id="ARBA00022679"/>
    </source>
</evidence>
<name>A0A848DSV0_9PSEU</name>